<dbReference type="InterPro" id="IPR011429">
    <property type="entry name" value="Cyt_c_Planctomycete-type"/>
</dbReference>
<dbReference type="Pfam" id="PF07587">
    <property type="entry name" value="PSD1"/>
    <property type="match status" value="1"/>
</dbReference>
<reference evidence="6 7" key="1">
    <citation type="submission" date="2019-02" db="EMBL/GenBank/DDBJ databases">
        <title>Deep-cultivation of Planctomycetes and their phenomic and genomic characterization uncovers novel biology.</title>
        <authorList>
            <person name="Wiegand S."/>
            <person name="Jogler M."/>
            <person name="Boedeker C."/>
            <person name="Pinto D."/>
            <person name="Vollmers J."/>
            <person name="Rivas-Marin E."/>
            <person name="Kohn T."/>
            <person name="Peeters S.H."/>
            <person name="Heuer A."/>
            <person name="Rast P."/>
            <person name="Oberbeckmann S."/>
            <person name="Bunk B."/>
            <person name="Jeske O."/>
            <person name="Meyerdierks A."/>
            <person name="Storesund J.E."/>
            <person name="Kallscheuer N."/>
            <person name="Luecker S."/>
            <person name="Lage O.M."/>
            <person name="Pohl T."/>
            <person name="Merkel B.J."/>
            <person name="Hornburger P."/>
            <person name="Mueller R.-W."/>
            <person name="Bruemmer F."/>
            <person name="Labrenz M."/>
            <person name="Spormann A.M."/>
            <person name="Op den Camp H."/>
            <person name="Overmann J."/>
            <person name="Amann R."/>
            <person name="Jetten M.S.M."/>
            <person name="Mascher T."/>
            <person name="Medema M.H."/>
            <person name="Devos D.P."/>
            <person name="Kaster A.-K."/>
            <person name="Ovreas L."/>
            <person name="Rohde M."/>
            <person name="Galperin M.Y."/>
            <person name="Jogler C."/>
        </authorList>
    </citation>
    <scope>NUCLEOTIDE SEQUENCE [LARGE SCALE GENOMIC DNA]</scope>
    <source>
        <strain evidence="6 7">Poly24</strain>
    </source>
</reference>
<dbReference type="Pfam" id="PF07583">
    <property type="entry name" value="PSCyt2"/>
    <property type="match status" value="1"/>
</dbReference>
<proteinExistence type="predicted"/>
<evidence type="ECO:0000259" key="5">
    <source>
        <dbReference type="PROSITE" id="PS51007"/>
    </source>
</evidence>
<dbReference type="InterPro" id="IPR036909">
    <property type="entry name" value="Cyt_c-like_dom_sf"/>
</dbReference>
<dbReference type="Proteomes" id="UP000315082">
    <property type="component" value="Chromosome"/>
</dbReference>
<dbReference type="EMBL" id="CP036348">
    <property type="protein sequence ID" value="QDV68681.1"/>
    <property type="molecule type" value="Genomic_DNA"/>
</dbReference>
<dbReference type="PROSITE" id="PS51007">
    <property type="entry name" value="CYTC"/>
    <property type="match status" value="1"/>
</dbReference>
<dbReference type="Pfam" id="PF07635">
    <property type="entry name" value="PSCyt1"/>
    <property type="match status" value="1"/>
</dbReference>
<dbReference type="GO" id="GO:0046872">
    <property type="term" value="F:metal ion binding"/>
    <property type="evidence" value="ECO:0007669"/>
    <property type="project" value="UniProtKB-KW"/>
</dbReference>
<dbReference type="Gene3D" id="2.60.120.260">
    <property type="entry name" value="Galactose-binding domain-like"/>
    <property type="match status" value="1"/>
</dbReference>
<dbReference type="RefSeq" id="WP_145094924.1">
    <property type="nucleotide sequence ID" value="NZ_CP036348.1"/>
</dbReference>
<dbReference type="SUPFAM" id="SSF49785">
    <property type="entry name" value="Galactose-binding domain-like"/>
    <property type="match status" value="1"/>
</dbReference>
<dbReference type="SUPFAM" id="SSF46626">
    <property type="entry name" value="Cytochrome c"/>
    <property type="match status" value="1"/>
</dbReference>
<dbReference type="InterPro" id="IPR008979">
    <property type="entry name" value="Galactose-bd-like_sf"/>
</dbReference>
<feature type="domain" description="Cytochrome c" evidence="5">
    <location>
        <begin position="29"/>
        <end position="124"/>
    </location>
</feature>
<dbReference type="OrthoDB" id="127107at2"/>
<dbReference type="PANTHER" id="PTHR35889:SF3">
    <property type="entry name" value="F-BOX DOMAIN-CONTAINING PROTEIN"/>
    <property type="match status" value="1"/>
</dbReference>
<keyword evidence="1 4" id="KW-0349">Heme</keyword>
<dbReference type="InterPro" id="IPR009056">
    <property type="entry name" value="Cyt_c-like_dom"/>
</dbReference>
<evidence type="ECO:0000256" key="4">
    <source>
        <dbReference type="PROSITE-ProRule" id="PRU00433"/>
    </source>
</evidence>
<organism evidence="6 7">
    <name type="scientific">Rosistilla carotiformis</name>
    <dbReference type="NCBI Taxonomy" id="2528017"/>
    <lineage>
        <taxon>Bacteria</taxon>
        <taxon>Pseudomonadati</taxon>
        <taxon>Planctomycetota</taxon>
        <taxon>Planctomycetia</taxon>
        <taxon>Pirellulales</taxon>
        <taxon>Pirellulaceae</taxon>
        <taxon>Rosistilla</taxon>
    </lineage>
</organism>
<keyword evidence="2 4" id="KW-0479">Metal-binding</keyword>
<accession>A0A518JT11</accession>
<dbReference type="GO" id="GO:0009055">
    <property type="term" value="F:electron transfer activity"/>
    <property type="evidence" value="ECO:0007669"/>
    <property type="project" value="InterPro"/>
</dbReference>
<evidence type="ECO:0000313" key="6">
    <source>
        <dbReference type="EMBL" id="QDV68681.1"/>
    </source>
</evidence>
<dbReference type="AlphaFoldDB" id="A0A518JT11"/>
<protein>
    <submittedName>
        <fullName evidence="6">Planctomycete cytochrome C</fullName>
    </submittedName>
</protein>
<gene>
    <name evidence="6" type="ORF">Poly24_23930</name>
</gene>
<evidence type="ECO:0000313" key="7">
    <source>
        <dbReference type="Proteomes" id="UP000315082"/>
    </source>
</evidence>
<evidence type="ECO:0000256" key="2">
    <source>
        <dbReference type="ARBA" id="ARBA00022723"/>
    </source>
</evidence>
<keyword evidence="7" id="KW-1185">Reference proteome</keyword>
<dbReference type="PANTHER" id="PTHR35889">
    <property type="entry name" value="CYCLOINULO-OLIGOSACCHARIDE FRUCTANOTRANSFERASE-RELATED"/>
    <property type="match status" value="1"/>
</dbReference>
<dbReference type="GO" id="GO:0020037">
    <property type="term" value="F:heme binding"/>
    <property type="evidence" value="ECO:0007669"/>
    <property type="project" value="InterPro"/>
</dbReference>
<name>A0A518JT11_9BACT</name>
<dbReference type="KEGG" id="rcf:Poly24_23930"/>
<evidence type="ECO:0000256" key="1">
    <source>
        <dbReference type="ARBA" id="ARBA00022617"/>
    </source>
</evidence>
<keyword evidence="3 4" id="KW-0408">Iron</keyword>
<sequence>MKRRTSRRRFDLQPFSVCVWLVLTAAGGGRADDGKIDFAHEVVPILKQHCVTCHGGREREGDFSINTRADLIGSQMVEIASPDASHLLGLVTSSDPDTQMPPSDRARLSAAEVATLRRWIAAGLPWDDDLTFAINSYDPPLKPRVPELPAAVDGRSNPIDRILDADLQRNDLPRPLPIDDATFARRVHLDLVGLLPTPQRLVEFLANEAPDKRDRLIDELLAERFAYAEHWLTFFNDLLRNDYSGTGFITGGRKQVSGWLYAALLANKPFDQMARELIAPPTDESRGYIDGIKWRGEVSAGQTLEIQFAQSVSQSFLGINMKCASCHDSFIDRWTLRDAYGLAAIYASQPLELHRCDKPTGQMAEAAWMFPELGQIDPAAPREERLNQLAGLMTHRENGRFARTIVNRLWYRLMGRGIVHPLDAMQNEPWNVDLLDYLASDFIANGFDLKATLRRIATSQAYQSQTESVTQPESSETYVYRGPRARRMTAEQFLDAIWQLTGSGPEKIDAPVVRSNLGKDALESIAMEGEWIWGASEVQPPAAGAEVALRKTITLPGEVAAGGAMLTCDNEFRLFINGRRVAAGDNWTRPQTVAFSKHLNEGENTLLVIAKNAGSSPNPAGLYFQAQITLDDGTVKRVSSDDSWQFSNTLPKETKGQLTDLPTDWRPAEIVPAVTAWKSLIQAEGRTLLARVALGDGDLPPVRASLMKNTALMKSLGRPMREQIVSMRPDRLTTLEAIDLANDAELAESFAAGARHLLQQQPTTEALVRRLFMAALSREPTMEESRLFAEAIGTPPSEASLQDAVWAICMLPEFLLIR</sequence>
<dbReference type="InterPro" id="IPR011444">
    <property type="entry name" value="DUF1549"/>
</dbReference>
<evidence type="ECO:0000256" key="3">
    <source>
        <dbReference type="ARBA" id="ARBA00023004"/>
    </source>
</evidence>
<dbReference type="InterPro" id="IPR022655">
    <property type="entry name" value="DUF1553"/>
</dbReference>